<evidence type="ECO:0000313" key="2">
    <source>
        <dbReference type="Proteomes" id="UP000887226"/>
    </source>
</evidence>
<reference evidence="1" key="1">
    <citation type="journal article" date="2021" name="IMA Fungus">
        <title>Genomic characterization of three marine fungi, including Emericellopsis atlantica sp. nov. with signatures of a generalist lifestyle and marine biomass degradation.</title>
        <authorList>
            <person name="Hagestad O.C."/>
            <person name="Hou L."/>
            <person name="Andersen J.H."/>
            <person name="Hansen E.H."/>
            <person name="Altermark B."/>
            <person name="Li C."/>
            <person name="Kuhnert E."/>
            <person name="Cox R.J."/>
            <person name="Crous P.W."/>
            <person name="Spatafora J.W."/>
            <person name="Lail K."/>
            <person name="Amirebrahimi M."/>
            <person name="Lipzen A."/>
            <person name="Pangilinan J."/>
            <person name="Andreopoulos W."/>
            <person name="Hayes R.D."/>
            <person name="Ng V."/>
            <person name="Grigoriev I.V."/>
            <person name="Jackson S.A."/>
            <person name="Sutton T.D.S."/>
            <person name="Dobson A.D.W."/>
            <person name="Rama T."/>
        </authorList>
    </citation>
    <scope>NUCLEOTIDE SEQUENCE</scope>
    <source>
        <strain evidence="1">TRa3180A</strain>
    </source>
</reference>
<dbReference type="EMBL" id="MU253790">
    <property type="protein sequence ID" value="KAG9246868.1"/>
    <property type="molecule type" value="Genomic_DNA"/>
</dbReference>
<comment type="caution">
    <text evidence="1">The sequence shown here is derived from an EMBL/GenBank/DDBJ whole genome shotgun (WGS) entry which is preliminary data.</text>
</comment>
<dbReference type="Proteomes" id="UP000887226">
    <property type="component" value="Unassembled WGS sequence"/>
</dbReference>
<proteinExistence type="predicted"/>
<gene>
    <name evidence="1" type="ORF">BJ878DRAFT_416089</name>
</gene>
<accession>A0A9P8CH32</accession>
<protein>
    <submittedName>
        <fullName evidence="1">Uncharacterized protein</fullName>
    </submittedName>
</protein>
<sequence length="70" mass="7467">MQHCSFSLNNGCANTKIHNFFKTGELPGADNFCASEVGAFGVVLKDLMSLLPPADSNDVTLSNPRPEQIG</sequence>
<organism evidence="1 2">
    <name type="scientific">Calycina marina</name>
    <dbReference type="NCBI Taxonomy" id="1763456"/>
    <lineage>
        <taxon>Eukaryota</taxon>
        <taxon>Fungi</taxon>
        <taxon>Dikarya</taxon>
        <taxon>Ascomycota</taxon>
        <taxon>Pezizomycotina</taxon>
        <taxon>Leotiomycetes</taxon>
        <taxon>Helotiales</taxon>
        <taxon>Pezizellaceae</taxon>
        <taxon>Calycina</taxon>
    </lineage>
</organism>
<keyword evidence="2" id="KW-1185">Reference proteome</keyword>
<name>A0A9P8CH32_9HELO</name>
<evidence type="ECO:0000313" key="1">
    <source>
        <dbReference type="EMBL" id="KAG9246868.1"/>
    </source>
</evidence>
<dbReference type="AlphaFoldDB" id="A0A9P8CH32"/>